<sequence length="109" mass="11116">MAKHYTNPAPKPRAVIGTPWWIRLAVYVVVAAVGLALVAFGIVSPDEVDGWLGQTGGLAALIGGALAAVNTGRESDEAPVGVVIEQPTTPEPDMPAALPVYTGPTTAGE</sequence>
<feature type="region of interest" description="Disordered" evidence="1">
    <location>
        <begin position="85"/>
        <end position="109"/>
    </location>
</feature>
<evidence type="ECO:0000313" key="3">
    <source>
        <dbReference type="EMBL" id="TQE43560.1"/>
    </source>
</evidence>
<keyword evidence="2" id="KW-0472">Membrane</keyword>
<comment type="caution">
    <text evidence="3">The sequence shown here is derived from an EMBL/GenBank/DDBJ whole genome shotgun (WGS) entry which is preliminary data.</text>
</comment>
<feature type="transmembrane region" description="Helical" evidence="2">
    <location>
        <begin position="50"/>
        <end position="69"/>
    </location>
</feature>
<evidence type="ECO:0008006" key="5">
    <source>
        <dbReference type="Google" id="ProtNLM"/>
    </source>
</evidence>
<dbReference type="EMBL" id="VHIR01000007">
    <property type="protein sequence ID" value="TQE43560.1"/>
    <property type="molecule type" value="Genomic_DNA"/>
</dbReference>
<name>A0A540R742_9CORY</name>
<accession>A0A540R742</accession>
<keyword evidence="2" id="KW-1133">Transmembrane helix</keyword>
<dbReference type="AlphaFoldDB" id="A0A540R742"/>
<evidence type="ECO:0000256" key="2">
    <source>
        <dbReference type="SAM" id="Phobius"/>
    </source>
</evidence>
<dbReference type="RefSeq" id="WP_141628823.1">
    <property type="nucleotide sequence ID" value="NZ_VHIR01000007.1"/>
</dbReference>
<protein>
    <recommendedName>
        <fullName evidence="5">Holin</fullName>
    </recommendedName>
</protein>
<reference evidence="3 4" key="1">
    <citation type="submission" date="2019-06" db="EMBL/GenBank/DDBJ databases">
        <title>Draft genome of C. phoceense Strain 272.</title>
        <authorList>
            <person name="Pacheco L.G.C."/>
            <person name="Barberis C.M."/>
            <person name="Almuzara M.N."/>
            <person name="Traglia G.M."/>
            <person name="Santos C.S."/>
            <person name="Rocha D.J.P.G."/>
            <person name="Aguiar E.R.G.R."/>
            <person name="Vay C.A."/>
        </authorList>
    </citation>
    <scope>NUCLEOTIDE SEQUENCE [LARGE SCALE GENOMIC DNA]</scope>
    <source>
        <strain evidence="3 4">272</strain>
    </source>
</reference>
<keyword evidence="4" id="KW-1185">Reference proteome</keyword>
<gene>
    <name evidence="3" type="ORF">EJK80_06010</name>
</gene>
<organism evidence="3 4">
    <name type="scientific">Corynebacterium phoceense</name>
    <dbReference type="NCBI Taxonomy" id="1686286"/>
    <lineage>
        <taxon>Bacteria</taxon>
        <taxon>Bacillati</taxon>
        <taxon>Actinomycetota</taxon>
        <taxon>Actinomycetes</taxon>
        <taxon>Mycobacteriales</taxon>
        <taxon>Corynebacteriaceae</taxon>
        <taxon>Corynebacterium</taxon>
    </lineage>
</organism>
<proteinExistence type="predicted"/>
<keyword evidence="2" id="KW-0812">Transmembrane</keyword>
<feature type="transmembrane region" description="Helical" evidence="2">
    <location>
        <begin position="20"/>
        <end position="44"/>
    </location>
</feature>
<dbReference type="Proteomes" id="UP000318080">
    <property type="component" value="Unassembled WGS sequence"/>
</dbReference>
<evidence type="ECO:0000313" key="4">
    <source>
        <dbReference type="Proteomes" id="UP000318080"/>
    </source>
</evidence>
<evidence type="ECO:0000256" key="1">
    <source>
        <dbReference type="SAM" id="MobiDB-lite"/>
    </source>
</evidence>